<name>A0A8J3MRV1_9CHLR</name>
<comment type="caution">
    <text evidence="1">The sequence shown here is derived from an EMBL/GenBank/DDBJ whole genome shotgun (WGS) entry which is preliminary data.</text>
</comment>
<reference evidence="1" key="1">
    <citation type="submission" date="2020-10" db="EMBL/GenBank/DDBJ databases">
        <title>Taxonomic study of unclassified bacteria belonging to the class Ktedonobacteria.</title>
        <authorList>
            <person name="Yabe S."/>
            <person name="Wang C.M."/>
            <person name="Zheng Y."/>
            <person name="Sakai Y."/>
            <person name="Cavaletti L."/>
            <person name="Monciardini P."/>
            <person name="Donadio S."/>
        </authorList>
    </citation>
    <scope>NUCLEOTIDE SEQUENCE</scope>
    <source>
        <strain evidence="1">SOSP1-1</strain>
    </source>
</reference>
<accession>A0A8J3MRV1</accession>
<organism evidence="1 2">
    <name type="scientific">Ktedonospora formicarum</name>
    <dbReference type="NCBI Taxonomy" id="2778364"/>
    <lineage>
        <taxon>Bacteria</taxon>
        <taxon>Bacillati</taxon>
        <taxon>Chloroflexota</taxon>
        <taxon>Ktedonobacteria</taxon>
        <taxon>Ktedonobacterales</taxon>
        <taxon>Ktedonobacteraceae</taxon>
        <taxon>Ktedonospora</taxon>
    </lineage>
</organism>
<sequence length="109" mass="11863">MKGNIEMQYDIVRAWKDEEYRQGLSQEQQEMLPESPAGIVDLGDDALDTVSGGCGFRRGVRDVAGLNHEEYYGNISFNGTSATGILNGVANVCAYSLIAVGSCNYTNEF</sequence>
<evidence type="ECO:0000313" key="1">
    <source>
        <dbReference type="EMBL" id="GHO45400.1"/>
    </source>
</evidence>
<evidence type="ECO:0000313" key="2">
    <source>
        <dbReference type="Proteomes" id="UP000612362"/>
    </source>
</evidence>
<gene>
    <name evidence="1" type="ORF">KSX_35630</name>
</gene>
<dbReference type="InterPro" id="IPR027635">
    <property type="entry name" value="Lantibiotic2_lead_pep_dom"/>
</dbReference>
<dbReference type="RefSeq" id="WP_220194734.1">
    <property type="nucleotide sequence ID" value="NZ_BNJF01000001.1"/>
</dbReference>
<dbReference type="EMBL" id="BNJF01000001">
    <property type="protein sequence ID" value="GHO45400.1"/>
    <property type="molecule type" value="Genomic_DNA"/>
</dbReference>
<protein>
    <recommendedName>
        <fullName evidence="3">Mersacidin/lichenicidin family type 2 lantibiotic</fullName>
    </recommendedName>
</protein>
<dbReference type="AlphaFoldDB" id="A0A8J3MRV1"/>
<evidence type="ECO:0008006" key="3">
    <source>
        <dbReference type="Google" id="ProtNLM"/>
    </source>
</evidence>
<proteinExistence type="predicted"/>
<dbReference type="NCBIfam" id="TIGR03898">
    <property type="entry name" value="lanti_MRSA_kill"/>
    <property type="match status" value="1"/>
</dbReference>
<dbReference type="Proteomes" id="UP000612362">
    <property type="component" value="Unassembled WGS sequence"/>
</dbReference>
<dbReference type="GO" id="GO:0042742">
    <property type="term" value="P:defense response to bacterium"/>
    <property type="evidence" value="ECO:0007669"/>
    <property type="project" value="InterPro"/>
</dbReference>
<keyword evidence="2" id="KW-1185">Reference proteome</keyword>